<keyword evidence="2" id="KW-0560">Oxidoreductase</keyword>
<dbReference type="KEGG" id="gps:C427_5011"/>
<dbReference type="OrthoDB" id="658698at2"/>
<dbReference type="PANTHER" id="PTHR44196:SF1">
    <property type="entry name" value="DEHYDROGENASE_REDUCTASE SDR FAMILY MEMBER 7B"/>
    <property type="match status" value="1"/>
</dbReference>
<dbReference type="STRING" id="1129794.C427_5011"/>
<dbReference type="SUPFAM" id="SSF51735">
    <property type="entry name" value="NAD(P)-binding Rossmann-fold domains"/>
    <property type="match status" value="1"/>
</dbReference>
<dbReference type="Proteomes" id="UP000011864">
    <property type="component" value="Chromosome"/>
</dbReference>
<evidence type="ECO:0000256" key="3">
    <source>
        <dbReference type="RuleBase" id="RU000363"/>
    </source>
</evidence>
<dbReference type="eggNOG" id="COG1028">
    <property type="taxonomic scope" value="Bacteria"/>
</dbReference>
<dbReference type="InterPro" id="IPR002347">
    <property type="entry name" value="SDR_fam"/>
</dbReference>
<evidence type="ECO:0000313" key="4">
    <source>
        <dbReference type="EMBL" id="AGH47110.1"/>
    </source>
</evidence>
<dbReference type="PATRIC" id="fig|1129794.4.peg.4998"/>
<organism evidence="4 5">
    <name type="scientific">Paraglaciecola psychrophila 170</name>
    <dbReference type="NCBI Taxonomy" id="1129794"/>
    <lineage>
        <taxon>Bacteria</taxon>
        <taxon>Pseudomonadati</taxon>
        <taxon>Pseudomonadota</taxon>
        <taxon>Gammaproteobacteria</taxon>
        <taxon>Alteromonadales</taxon>
        <taxon>Alteromonadaceae</taxon>
        <taxon>Paraglaciecola</taxon>
    </lineage>
</organism>
<proteinExistence type="inferred from homology"/>
<dbReference type="PANTHER" id="PTHR44196">
    <property type="entry name" value="DEHYDROGENASE/REDUCTASE SDR FAMILY MEMBER 7B"/>
    <property type="match status" value="1"/>
</dbReference>
<dbReference type="HOGENOM" id="CLU_010194_2_1_6"/>
<dbReference type="Gene3D" id="3.40.50.720">
    <property type="entry name" value="NAD(P)-binding Rossmann-like Domain"/>
    <property type="match status" value="1"/>
</dbReference>
<sequence>MNTNSIFITGAAAGIGLAAARHFHKMGYVVAMADLNFSLLEEVTEEWDKARISLYPLDVSDFSQAQQVMSEFCKGNDNSLSVLLNNAGILDVGAFEDINNNQHQRVISVNVVGVINLCQAAWPYLKNNNKNSGKDNNKSTIVNMSSASSDYGVPELASYSASKFAVKALTEALELEWQKYGIRVCDVMPPFVATNMLNSQKKTAKVMQRLGTHLTAEDVVAVIDKQVRQPNTHRTVSVSYGLLHFLRTVSPAYINRLVMKFLSR</sequence>
<protein>
    <submittedName>
        <fullName evidence="4">Short-chain dehydrogenase/reductase SDR</fullName>
    </submittedName>
</protein>
<evidence type="ECO:0000256" key="2">
    <source>
        <dbReference type="ARBA" id="ARBA00023002"/>
    </source>
</evidence>
<dbReference type="PRINTS" id="PR00080">
    <property type="entry name" value="SDRFAMILY"/>
</dbReference>
<accession>K7AVZ5</accession>
<dbReference type="EMBL" id="CP003837">
    <property type="protein sequence ID" value="AGH47110.1"/>
    <property type="molecule type" value="Genomic_DNA"/>
</dbReference>
<dbReference type="GO" id="GO:0016020">
    <property type="term" value="C:membrane"/>
    <property type="evidence" value="ECO:0007669"/>
    <property type="project" value="TreeGrafter"/>
</dbReference>
<comment type="similarity">
    <text evidence="1 3">Belongs to the short-chain dehydrogenases/reductases (SDR) family.</text>
</comment>
<evidence type="ECO:0000256" key="1">
    <source>
        <dbReference type="ARBA" id="ARBA00006484"/>
    </source>
</evidence>
<reference evidence="4 5" key="1">
    <citation type="journal article" date="2013" name="Genome Announc.">
        <title>Complete Genome Sequence of Glaciecola psychrophila Strain 170T.</title>
        <authorList>
            <person name="Yin J."/>
            <person name="Chen J."/>
            <person name="Liu G."/>
            <person name="Yu Y."/>
            <person name="Song L."/>
            <person name="Wang X."/>
            <person name="Qu X."/>
        </authorList>
    </citation>
    <scope>NUCLEOTIDE SEQUENCE [LARGE SCALE GENOMIC DNA]</scope>
    <source>
        <strain evidence="4 5">170</strain>
    </source>
</reference>
<dbReference type="InterPro" id="IPR036291">
    <property type="entry name" value="NAD(P)-bd_dom_sf"/>
</dbReference>
<dbReference type="GO" id="GO:0016491">
    <property type="term" value="F:oxidoreductase activity"/>
    <property type="evidence" value="ECO:0007669"/>
    <property type="project" value="UniProtKB-KW"/>
</dbReference>
<gene>
    <name evidence="4" type="ORF">C427_5011</name>
</gene>
<keyword evidence="5" id="KW-1185">Reference proteome</keyword>
<dbReference type="PRINTS" id="PR00081">
    <property type="entry name" value="GDHRDH"/>
</dbReference>
<name>K7AVZ5_9ALTE</name>
<evidence type="ECO:0000313" key="5">
    <source>
        <dbReference type="Proteomes" id="UP000011864"/>
    </source>
</evidence>
<dbReference type="AlphaFoldDB" id="K7AVZ5"/>
<dbReference type="Pfam" id="PF00106">
    <property type="entry name" value="adh_short"/>
    <property type="match status" value="1"/>
</dbReference>
<dbReference type="NCBIfam" id="NF006123">
    <property type="entry name" value="PRK08267.1"/>
    <property type="match status" value="1"/>
</dbReference>
<dbReference type="RefSeq" id="WP_007641313.1">
    <property type="nucleotide sequence ID" value="NC_020514.1"/>
</dbReference>